<sequence length="68" mass="7811">MPDNITLEEAIERAKKSTGYMITITSRSGDVKEEKLNHSEFTKNFLRDDIYPSLDEHAKNLEPQTKGK</sequence>
<evidence type="ECO:0000313" key="1">
    <source>
        <dbReference type="EMBL" id="QJA98335.1"/>
    </source>
</evidence>
<evidence type="ECO:0000313" key="2">
    <source>
        <dbReference type="EMBL" id="QJB03304.1"/>
    </source>
</evidence>
<name>A0A6M3LZY7_9ZZZZ</name>
<proteinExistence type="predicted"/>
<organism evidence="1">
    <name type="scientific">viral metagenome</name>
    <dbReference type="NCBI Taxonomy" id="1070528"/>
    <lineage>
        <taxon>unclassified sequences</taxon>
        <taxon>metagenomes</taxon>
        <taxon>organismal metagenomes</taxon>
    </lineage>
</organism>
<protein>
    <submittedName>
        <fullName evidence="1">Uncharacterized protein</fullName>
    </submittedName>
</protein>
<accession>A0A6M3LZY7</accession>
<dbReference type="EMBL" id="MT143838">
    <property type="protein sequence ID" value="QJB03304.1"/>
    <property type="molecule type" value="Genomic_DNA"/>
</dbReference>
<reference evidence="1" key="1">
    <citation type="submission" date="2020-03" db="EMBL/GenBank/DDBJ databases">
        <title>The deep terrestrial virosphere.</title>
        <authorList>
            <person name="Holmfeldt K."/>
            <person name="Nilsson E."/>
            <person name="Simone D."/>
            <person name="Lopez-Fernandez M."/>
            <person name="Wu X."/>
            <person name="de Brujin I."/>
            <person name="Lundin D."/>
            <person name="Andersson A."/>
            <person name="Bertilsson S."/>
            <person name="Dopson M."/>
        </authorList>
    </citation>
    <scope>NUCLEOTIDE SEQUENCE</scope>
    <source>
        <strain evidence="1">MM171A01912</strain>
        <strain evidence="2">MM171B00803</strain>
    </source>
</reference>
<gene>
    <name evidence="1" type="ORF">MM171A01912_0006</name>
    <name evidence="2" type="ORF">MM171B00803_0008</name>
</gene>
<dbReference type="AlphaFoldDB" id="A0A6M3LZY7"/>
<dbReference type="EMBL" id="MT143572">
    <property type="protein sequence ID" value="QJA98335.1"/>
    <property type="molecule type" value="Genomic_DNA"/>
</dbReference>